<gene>
    <name evidence="1" type="ORF">HA482_31185</name>
</gene>
<name>A0ABR7UGT3_9BRAD</name>
<dbReference type="RefSeq" id="WP_188107238.1">
    <property type="nucleotide sequence ID" value="NZ_JAANIH010000073.1"/>
</dbReference>
<sequence>MSASLQKDSIARARFVIRFAEFTFGMGVTRESGIAALIRIKSTKFLLRSAPAT</sequence>
<evidence type="ECO:0000313" key="2">
    <source>
        <dbReference type="Proteomes" id="UP000639516"/>
    </source>
</evidence>
<comment type="caution">
    <text evidence="1">The sequence shown here is derived from an EMBL/GenBank/DDBJ whole genome shotgun (WGS) entry which is preliminary data.</text>
</comment>
<evidence type="ECO:0000313" key="1">
    <source>
        <dbReference type="EMBL" id="MBC9982679.1"/>
    </source>
</evidence>
<reference evidence="1 2" key="1">
    <citation type="journal article" date="2020" name="Arch. Microbiol.">
        <title>Bradyrhizobium campsiandrae sp. nov., a nitrogen-fixing bacterial strain isolated from a native leguminous tree from the Amazon adapted to flooded conditions.</title>
        <authorList>
            <person name="Cabral Michel D."/>
            <person name="Martins da Costa E."/>
            <person name="Azarias Guimaraes A."/>
            <person name="Soares de Carvalho T."/>
            <person name="Santos de Castro Caputo P."/>
            <person name="Willems A."/>
            <person name="de Souza Moreira F.M."/>
        </authorList>
    </citation>
    <scope>NUCLEOTIDE SEQUENCE [LARGE SCALE GENOMIC DNA]</scope>
    <source>
        <strain evidence="2">INPA 384B</strain>
    </source>
</reference>
<keyword evidence="2" id="KW-1185">Reference proteome</keyword>
<proteinExistence type="predicted"/>
<dbReference type="Proteomes" id="UP000639516">
    <property type="component" value="Unassembled WGS sequence"/>
</dbReference>
<protein>
    <submittedName>
        <fullName evidence="1">Uncharacterized protein</fullName>
    </submittedName>
</protein>
<accession>A0ABR7UGT3</accession>
<dbReference type="EMBL" id="JAATTO010000053">
    <property type="protein sequence ID" value="MBC9982679.1"/>
    <property type="molecule type" value="Genomic_DNA"/>
</dbReference>
<organism evidence="1 2">
    <name type="scientific">Bradyrhizobium campsiandrae</name>
    <dbReference type="NCBI Taxonomy" id="1729892"/>
    <lineage>
        <taxon>Bacteria</taxon>
        <taxon>Pseudomonadati</taxon>
        <taxon>Pseudomonadota</taxon>
        <taxon>Alphaproteobacteria</taxon>
        <taxon>Hyphomicrobiales</taxon>
        <taxon>Nitrobacteraceae</taxon>
        <taxon>Bradyrhizobium</taxon>
    </lineage>
</organism>